<reference evidence="3 4" key="1">
    <citation type="submission" date="2018-08" db="EMBL/GenBank/DDBJ databases">
        <title>A genome reference for cultivated species of the human gut microbiota.</title>
        <authorList>
            <person name="Zou Y."/>
            <person name="Xue W."/>
            <person name="Luo G."/>
        </authorList>
    </citation>
    <scope>NUCLEOTIDE SEQUENCE [LARGE SCALE GENOMIC DNA]</scope>
    <source>
        <strain evidence="3 4">AM07-24</strain>
    </source>
</reference>
<name>A0A415E6G7_9FIRM</name>
<dbReference type="STRING" id="1776384.GCA_900086585_02673"/>
<evidence type="ECO:0000256" key="1">
    <source>
        <dbReference type="SAM" id="Phobius"/>
    </source>
</evidence>
<dbReference type="PANTHER" id="PTHR31302">
    <property type="entry name" value="TRANSMEMBRANE PROTEIN WITH METALLOPHOSPHOESTERASE DOMAIN-RELATED"/>
    <property type="match status" value="1"/>
</dbReference>
<feature type="transmembrane region" description="Helical" evidence="1">
    <location>
        <begin position="6"/>
        <end position="30"/>
    </location>
</feature>
<evidence type="ECO:0000313" key="4">
    <source>
        <dbReference type="Proteomes" id="UP000284841"/>
    </source>
</evidence>
<organism evidence="3 4">
    <name type="scientific">Emergencia timonensis</name>
    <dbReference type="NCBI Taxonomy" id="1776384"/>
    <lineage>
        <taxon>Bacteria</taxon>
        <taxon>Bacillati</taxon>
        <taxon>Bacillota</taxon>
        <taxon>Clostridia</taxon>
        <taxon>Peptostreptococcales</taxon>
        <taxon>Anaerovoracaceae</taxon>
        <taxon>Emergencia</taxon>
    </lineage>
</organism>
<dbReference type="InterPro" id="IPR004843">
    <property type="entry name" value="Calcineurin-like_PHP"/>
</dbReference>
<dbReference type="Gene3D" id="3.60.21.10">
    <property type="match status" value="1"/>
</dbReference>
<dbReference type="SUPFAM" id="SSF56300">
    <property type="entry name" value="Metallo-dependent phosphatases"/>
    <property type="match status" value="1"/>
</dbReference>
<dbReference type="Pfam" id="PF00149">
    <property type="entry name" value="Metallophos"/>
    <property type="match status" value="1"/>
</dbReference>
<comment type="caution">
    <text evidence="3">The sequence shown here is derived from an EMBL/GenBank/DDBJ whole genome shotgun (WGS) entry which is preliminary data.</text>
</comment>
<accession>A0A415E6G7</accession>
<dbReference type="RefSeq" id="WP_118333461.1">
    <property type="nucleotide sequence ID" value="NZ_AP025567.1"/>
</dbReference>
<gene>
    <name evidence="3" type="ORF">DW099_01955</name>
</gene>
<dbReference type="PANTHER" id="PTHR31302:SF0">
    <property type="entry name" value="TRANSMEMBRANE PROTEIN WITH METALLOPHOSPHOESTERASE DOMAIN"/>
    <property type="match status" value="1"/>
</dbReference>
<keyword evidence="1" id="KW-0472">Membrane</keyword>
<keyword evidence="1" id="KW-1133">Transmembrane helix</keyword>
<dbReference type="AlphaFoldDB" id="A0A415E6G7"/>
<dbReference type="InterPro" id="IPR051158">
    <property type="entry name" value="Metallophosphoesterase_sf"/>
</dbReference>
<keyword evidence="4" id="KW-1185">Reference proteome</keyword>
<feature type="domain" description="Calcineurin-like phosphoesterase" evidence="2">
    <location>
        <begin position="140"/>
        <end position="309"/>
    </location>
</feature>
<dbReference type="OrthoDB" id="9780884at2"/>
<evidence type="ECO:0000313" key="3">
    <source>
        <dbReference type="EMBL" id="RHJ89363.1"/>
    </source>
</evidence>
<protein>
    <submittedName>
        <fullName evidence="3">Metallophosphoesterase</fullName>
    </submittedName>
</protein>
<feature type="transmembrane region" description="Helical" evidence="1">
    <location>
        <begin position="65"/>
        <end position="83"/>
    </location>
</feature>
<keyword evidence="1" id="KW-0812">Transmembrane</keyword>
<evidence type="ECO:0000259" key="2">
    <source>
        <dbReference type="Pfam" id="PF00149"/>
    </source>
</evidence>
<proteinExistence type="predicted"/>
<feature type="transmembrane region" description="Helical" evidence="1">
    <location>
        <begin position="95"/>
        <end position="118"/>
    </location>
</feature>
<dbReference type="CDD" id="cd07385">
    <property type="entry name" value="MPP_YkuE_C"/>
    <property type="match status" value="1"/>
</dbReference>
<dbReference type="Proteomes" id="UP000284841">
    <property type="component" value="Unassembled WGS sequence"/>
</dbReference>
<dbReference type="InterPro" id="IPR029052">
    <property type="entry name" value="Metallo-depent_PP-like"/>
</dbReference>
<dbReference type="GO" id="GO:0016787">
    <property type="term" value="F:hydrolase activity"/>
    <property type="evidence" value="ECO:0007669"/>
    <property type="project" value="InterPro"/>
</dbReference>
<feature type="transmembrane region" description="Helical" evidence="1">
    <location>
        <begin position="42"/>
        <end position="59"/>
    </location>
</feature>
<dbReference type="EMBL" id="QRMS01000001">
    <property type="protein sequence ID" value="RHJ89363.1"/>
    <property type="molecule type" value="Genomic_DNA"/>
</dbReference>
<sequence length="369" mass="41338">MAIIFYLLAAGFVIPAGIYFYFFFCRFLTLFGIEKKTKKSRALAALLAAAVAALGIRMFDFSFMIMLHLLLACFFMELANFLLKRIPQKKFQKVWTFLYKSGIVCIVLTVVVLTYGYFNMHHVQRTEYTIETAKAVGGDLKVVQISDLHVGTSLDEQEMRDCFARVQAEKADLLVLTGDIFDETTTRSQMKETVKMLSRIKTTYGAYYIFGNHDVNQYTASPAYTSAQLKEELTGAGIKVLEDEVMELPGGYTLIGRQDVSVDGRTDVDTLLSQVPDKDFRLLLDHQPVDLQENAEAGIDLQLSGHTHAGQIWPMGFLSKLVGVNEEYYGLHDIKDFKVIVSSGMAGWGYPIRTEGPSEYVVINVIASA</sequence>